<evidence type="ECO:0000256" key="4">
    <source>
        <dbReference type="SAM" id="MobiDB-lite"/>
    </source>
</evidence>
<dbReference type="PANTHER" id="PTHR12302">
    <property type="entry name" value="EBNA2 BINDING PROTEIN P100"/>
    <property type="match status" value="1"/>
</dbReference>
<proteinExistence type="predicted"/>
<dbReference type="InterPro" id="IPR035437">
    <property type="entry name" value="SNase_OB-fold_sf"/>
</dbReference>
<feature type="domain" description="TNase-like" evidence="6">
    <location>
        <begin position="109"/>
        <end position="238"/>
    </location>
</feature>
<dbReference type="Gene3D" id="2.40.50.90">
    <property type="match status" value="1"/>
</dbReference>
<sequence length="239" mass="25935">MRQRRQTYQRTTYVPGTSRPPVLFWAVGAVLALGAVAGAVLVFADEDQAESPRPVAASSPATSPPTSAPITTASVVPPRTVPTPTPTPTQSKAPTPTRPPVDLGKPYEVLSVTDGDTIRVLYGGVSEPVRFIGIDTPETRNPNTPVECFGPEASDFASRMLEGKRVFLVRDGAQDDRDQYGRLMRFVFTADGTNVNALLVRKGYATFEDRFPIRRAFRDELARAEASARANDRGLWAAC</sequence>
<dbReference type="EMBL" id="CP060587">
    <property type="protein sequence ID" value="QNL93691.1"/>
    <property type="molecule type" value="Genomic_DNA"/>
</dbReference>
<organism evidence="7 8">
    <name type="scientific">Aeromicrobium senzhongii</name>
    <dbReference type="NCBI Taxonomy" id="2663859"/>
    <lineage>
        <taxon>Bacteria</taxon>
        <taxon>Bacillati</taxon>
        <taxon>Actinomycetota</taxon>
        <taxon>Actinomycetes</taxon>
        <taxon>Propionibacteriales</taxon>
        <taxon>Nocardioidaceae</taxon>
        <taxon>Aeromicrobium</taxon>
    </lineage>
</organism>
<evidence type="ECO:0000256" key="3">
    <source>
        <dbReference type="ARBA" id="ARBA00022801"/>
    </source>
</evidence>
<dbReference type="Proteomes" id="UP000515871">
    <property type="component" value="Chromosome"/>
</dbReference>
<dbReference type="PROSITE" id="PS50830">
    <property type="entry name" value="TNASE_3"/>
    <property type="match status" value="1"/>
</dbReference>
<keyword evidence="5" id="KW-1133">Transmembrane helix</keyword>
<gene>
    <name evidence="7" type="ORF">H9L21_11310</name>
</gene>
<evidence type="ECO:0000313" key="7">
    <source>
        <dbReference type="EMBL" id="QNL93691.1"/>
    </source>
</evidence>
<keyword evidence="5" id="KW-0812">Transmembrane</keyword>
<evidence type="ECO:0000256" key="1">
    <source>
        <dbReference type="ARBA" id="ARBA00022722"/>
    </source>
</evidence>
<keyword evidence="5" id="KW-0472">Membrane</keyword>
<dbReference type="Pfam" id="PF00565">
    <property type="entry name" value="SNase"/>
    <property type="match status" value="1"/>
</dbReference>
<dbReference type="PANTHER" id="PTHR12302:SF3">
    <property type="entry name" value="SERINE_THREONINE-PROTEIN KINASE 31"/>
    <property type="match status" value="1"/>
</dbReference>
<keyword evidence="3" id="KW-0378">Hydrolase</keyword>
<evidence type="ECO:0000259" key="6">
    <source>
        <dbReference type="PROSITE" id="PS50830"/>
    </source>
</evidence>
<evidence type="ECO:0000256" key="2">
    <source>
        <dbReference type="ARBA" id="ARBA00022759"/>
    </source>
</evidence>
<accession>A0ABX6SQN3</accession>
<keyword evidence="8" id="KW-1185">Reference proteome</keyword>
<name>A0ABX6SQN3_9ACTN</name>
<feature type="compositionally biased region" description="Low complexity" evidence="4">
    <location>
        <begin position="68"/>
        <end position="78"/>
    </location>
</feature>
<dbReference type="RefSeq" id="WP_154596805.1">
    <property type="nucleotide sequence ID" value="NZ_CP060587.1"/>
</dbReference>
<keyword evidence="1" id="KW-0540">Nuclease</keyword>
<protein>
    <submittedName>
        <fullName evidence="7">Thermonuclease family protein</fullName>
    </submittedName>
</protein>
<keyword evidence="2" id="KW-0255">Endonuclease</keyword>
<feature type="transmembrane region" description="Helical" evidence="5">
    <location>
        <begin position="21"/>
        <end position="44"/>
    </location>
</feature>
<evidence type="ECO:0000256" key="5">
    <source>
        <dbReference type="SAM" id="Phobius"/>
    </source>
</evidence>
<reference evidence="7 8" key="1">
    <citation type="submission" date="2020-08" db="EMBL/GenBank/DDBJ databases">
        <title>Novel species in genus Aeromicrobium.</title>
        <authorList>
            <person name="Zhang G."/>
        </authorList>
    </citation>
    <scope>NUCLEOTIDE SEQUENCE [LARGE SCALE GENOMIC DNA]</scope>
    <source>
        <strain evidence="8">zg-629</strain>
    </source>
</reference>
<dbReference type="InterPro" id="IPR016071">
    <property type="entry name" value="Staphylococal_nuclease_OB-fold"/>
</dbReference>
<dbReference type="SMART" id="SM00318">
    <property type="entry name" value="SNc"/>
    <property type="match status" value="1"/>
</dbReference>
<dbReference type="SUPFAM" id="SSF50199">
    <property type="entry name" value="Staphylococcal nuclease"/>
    <property type="match status" value="1"/>
</dbReference>
<feature type="compositionally biased region" description="Low complexity" evidence="4">
    <location>
        <begin position="52"/>
        <end position="61"/>
    </location>
</feature>
<evidence type="ECO:0000313" key="8">
    <source>
        <dbReference type="Proteomes" id="UP000515871"/>
    </source>
</evidence>
<feature type="region of interest" description="Disordered" evidence="4">
    <location>
        <begin position="52"/>
        <end position="107"/>
    </location>
</feature>